<dbReference type="AlphaFoldDB" id="A0A427XIV1"/>
<dbReference type="InterPro" id="IPR016163">
    <property type="entry name" value="Ald_DH_C"/>
</dbReference>
<dbReference type="GeneID" id="39586966"/>
<dbReference type="InterPro" id="IPR016161">
    <property type="entry name" value="Ald_DH/histidinol_DH"/>
</dbReference>
<dbReference type="RefSeq" id="XP_028473841.1">
    <property type="nucleotide sequence ID" value="XM_028618163.1"/>
</dbReference>
<protein>
    <recommendedName>
        <fullName evidence="3">Aldehyde dehydrogenase domain-containing protein</fullName>
    </recommendedName>
</protein>
<proteinExistence type="inferred from homology"/>
<name>A0A427XIV1_9TREE</name>
<keyword evidence="2" id="KW-0560">Oxidoreductase</keyword>
<dbReference type="InterPro" id="IPR016162">
    <property type="entry name" value="Ald_DH_N"/>
</dbReference>
<dbReference type="OrthoDB" id="440325at2759"/>
<dbReference type="PANTHER" id="PTHR43570:SF16">
    <property type="entry name" value="ALDEHYDE DEHYDROGENASE TYPE III, ISOFORM Q"/>
    <property type="match status" value="1"/>
</dbReference>
<evidence type="ECO:0000259" key="3">
    <source>
        <dbReference type="Pfam" id="PF00171"/>
    </source>
</evidence>
<dbReference type="PANTHER" id="PTHR43570">
    <property type="entry name" value="ALDEHYDE DEHYDROGENASE"/>
    <property type="match status" value="1"/>
</dbReference>
<dbReference type="InterPro" id="IPR012394">
    <property type="entry name" value="Aldehyde_DH_NAD(P)"/>
</dbReference>
<dbReference type="Gene3D" id="3.40.309.10">
    <property type="entry name" value="Aldehyde Dehydrogenase, Chain A, domain 2"/>
    <property type="match status" value="1"/>
</dbReference>
<dbReference type="Proteomes" id="UP000279236">
    <property type="component" value="Unassembled WGS sequence"/>
</dbReference>
<evidence type="ECO:0000256" key="1">
    <source>
        <dbReference type="ARBA" id="ARBA00009986"/>
    </source>
</evidence>
<comment type="similarity">
    <text evidence="1">Belongs to the aldehyde dehydrogenase family.</text>
</comment>
<dbReference type="SUPFAM" id="SSF53720">
    <property type="entry name" value="ALDH-like"/>
    <property type="match status" value="1"/>
</dbReference>
<reference evidence="4 5" key="1">
    <citation type="submission" date="2018-11" db="EMBL/GenBank/DDBJ databases">
        <title>Genome sequence of Apiotrichum porosum DSM 27194.</title>
        <authorList>
            <person name="Aliyu H."/>
            <person name="Gorte O."/>
            <person name="Ochsenreither K."/>
        </authorList>
    </citation>
    <scope>NUCLEOTIDE SEQUENCE [LARGE SCALE GENOMIC DNA]</scope>
    <source>
        <strain evidence="4 5">DSM 27194</strain>
    </source>
</reference>
<comment type="caution">
    <text evidence="4">The sequence shown here is derived from an EMBL/GenBank/DDBJ whole genome shotgun (WGS) entry which is preliminary data.</text>
</comment>
<organism evidence="4 5">
    <name type="scientific">Apiotrichum porosum</name>
    <dbReference type="NCBI Taxonomy" id="105984"/>
    <lineage>
        <taxon>Eukaryota</taxon>
        <taxon>Fungi</taxon>
        <taxon>Dikarya</taxon>
        <taxon>Basidiomycota</taxon>
        <taxon>Agaricomycotina</taxon>
        <taxon>Tremellomycetes</taxon>
        <taxon>Trichosporonales</taxon>
        <taxon>Trichosporonaceae</taxon>
        <taxon>Apiotrichum</taxon>
    </lineage>
</organism>
<sequence length="317" mass="34453">MARPRFNILETTPVWGPGQTASKRTWTKQSRTMALSQGIPGATVVVRAMTNKDSLVGVISGRIQQAPGSVPWLRIGALASTSSSYPRTVTASGGFVVNDEIIDPILPILAVDAVEAAIKYVNARRPPLALYVLSKNLFYFDKLIHETLSGSAIWNDVAFTPAATTVPFGDIGEGGWGAYYGVHGFNTFSHHKAVLEVPHWFELAQKSRYSPDFDTNAPKVFKMFIVSKRNCQSLYNGAPLILLSVGAGTIGHQKKSRMALTGTGVGSTAPPTYCVDSLEREIVCGSWPPTTVKPSGVLWEEIDDEQTDQLTNQTQRK</sequence>
<keyword evidence="5" id="KW-1185">Reference proteome</keyword>
<evidence type="ECO:0000256" key="2">
    <source>
        <dbReference type="ARBA" id="ARBA00023002"/>
    </source>
</evidence>
<dbReference type="Pfam" id="PF00171">
    <property type="entry name" value="Aldedh"/>
    <property type="match status" value="1"/>
</dbReference>
<dbReference type="GO" id="GO:0006081">
    <property type="term" value="P:aldehyde metabolic process"/>
    <property type="evidence" value="ECO:0007669"/>
    <property type="project" value="InterPro"/>
</dbReference>
<dbReference type="GO" id="GO:0005737">
    <property type="term" value="C:cytoplasm"/>
    <property type="evidence" value="ECO:0007669"/>
    <property type="project" value="TreeGrafter"/>
</dbReference>
<feature type="domain" description="Aldehyde dehydrogenase" evidence="3">
    <location>
        <begin position="96"/>
        <end position="194"/>
    </location>
</feature>
<dbReference type="InterPro" id="IPR015590">
    <property type="entry name" value="Aldehyde_DH_dom"/>
</dbReference>
<dbReference type="STRING" id="105984.A0A427XIV1"/>
<dbReference type="GO" id="GO:0004029">
    <property type="term" value="F:aldehyde dehydrogenase (NAD+) activity"/>
    <property type="evidence" value="ECO:0007669"/>
    <property type="project" value="TreeGrafter"/>
</dbReference>
<dbReference type="Gene3D" id="3.40.605.10">
    <property type="entry name" value="Aldehyde Dehydrogenase, Chain A, domain 1"/>
    <property type="match status" value="1"/>
</dbReference>
<gene>
    <name evidence="4" type="ORF">EHS24_002423</name>
</gene>
<evidence type="ECO:0000313" key="4">
    <source>
        <dbReference type="EMBL" id="RSH78694.1"/>
    </source>
</evidence>
<dbReference type="EMBL" id="RSCE01000012">
    <property type="protein sequence ID" value="RSH78694.1"/>
    <property type="molecule type" value="Genomic_DNA"/>
</dbReference>
<evidence type="ECO:0000313" key="5">
    <source>
        <dbReference type="Proteomes" id="UP000279236"/>
    </source>
</evidence>
<accession>A0A427XIV1</accession>